<reference evidence="11 12" key="1">
    <citation type="submission" date="2018-04" db="EMBL/GenBank/DDBJ databases">
        <title>Complete genome sequence of the nitrogen-fixing bacterium Azospirillum humicireducens type strain SgZ-5.</title>
        <authorList>
            <person name="Yu Z."/>
        </authorList>
    </citation>
    <scope>NUCLEOTIDE SEQUENCE [LARGE SCALE GENOMIC DNA]</scope>
    <source>
        <strain evidence="11 12">SgZ-5</strain>
        <plasmid evidence="11 12">pYZ3</plasmid>
    </source>
</reference>
<evidence type="ECO:0000256" key="9">
    <source>
        <dbReference type="SAM" id="Phobius"/>
    </source>
</evidence>
<evidence type="ECO:0000313" key="11">
    <source>
        <dbReference type="EMBL" id="AWB07807.1"/>
    </source>
</evidence>
<evidence type="ECO:0000256" key="6">
    <source>
        <dbReference type="ARBA" id="ARBA00022927"/>
    </source>
</evidence>
<dbReference type="KEGG" id="ahu:A6A40_22355"/>
<dbReference type="Gene3D" id="2.40.160.50">
    <property type="entry name" value="membrane protein fhac: a member of the omp85/tpsb transporter family"/>
    <property type="match status" value="1"/>
</dbReference>
<keyword evidence="7 9" id="KW-0472">Membrane</keyword>
<evidence type="ECO:0000256" key="7">
    <source>
        <dbReference type="ARBA" id="ARBA00023136"/>
    </source>
</evidence>
<name>A0A2R4VTQ4_9PROT</name>
<dbReference type="PANTHER" id="PTHR34597">
    <property type="entry name" value="SLR1661 PROTEIN"/>
    <property type="match status" value="1"/>
</dbReference>
<keyword evidence="8" id="KW-0998">Cell outer membrane</keyword>
<dbReference type="EMBL" id="CP028904">
    <property type="protein sequence ID" value="AWB07807.1"/>
    <property type="molecule type" value="Genomic_DNA"/>
</dbReference>
<dbReference type="Gene3D" id="3.10.20.310">
    <property type="entry name" value="membrane protein fhac"/>
    <property type="match status" value="1"/>
</dbReference>
<dbReference type="Proteomes" id="UP000077405">
    <property type="component" value="Plasmid pYZ3"/>
</dbReference>
<dbReference type="InterPro" id="IPR005565">
    <property type="entry name" value="Hemolysn_activator_HlyB_C"/>
</dbReference>
<accession>A0A2R4VTQ4</accession>
<evidence type="ECO:0000256" key="1">
    <source>
        <dbReference type="ARBA" id="ARBA00004442"/>
    </source>
</evidence>
<dbReference type="GO" id="GO:0008320">
    <property type="term" value="F:protein transmembrane transporter activity"/>
    <property type="evidence" value="ECO:0007669"/>
    <property type="project" value="TreeGrafter"/>
</dbReference>
<dbReference type="AlphaFoldDB" id="A0A2R4VTQ4"/>
<feature type="domain" description="POTRA" evidence="10">
    <location>
        <begin position="104"/>
        <end position="178"/>
    </location>
</feature>
<evidence type="ECO:0000256" key="5">
    <source>
        <dbReference type="ARBA" id="ARBA00022692"/>
    </source>
</evidence>
<comment type="subcellular location">
    <subcellularLocation>
        <location evidence="1">Cell outer membrane</location>
    </subcellularLocation>
</comment>
<keyword evidence="11" id="KW-0614">Plasmid</keyword>
<dbReference type="PROSITE" id="PS51779">
    <property type="entry name" value="POTRA"/>
    <property type="match status" value="1"/>
</dbReference>
<dbReference type="GO" id="GO:0046819">
    <property type="term" value="P:protein secretion by the type V secretion system"/>
    <property type="evidence" value="ECO:0007669"/>
    <property type="project" value="TreeGrafter"/>
</dbReference>
<proteinExistence type="inferred from homology"/>
<keyword evidence="6" id="KW-0653">Protein transport</keyword>
<evidence type="ECO:0000313" key="12">
    <source>
        <dbReference type="Proteomes" id="UP000077405"/>
    </source>
</evidence>
<dbReference type="InterPro" id="IPR013686">
    <property type="entry name" value="Polypept-transport_assoc_ShlB"/>
</dbReference>
<evidence type="ECO:0000256" key="8">
    <source>
        <dbReference type="ARBA" id="ARBA00023237"/>
    </source>
</evidence>
<comment type="similarity">
    <text evidence="2">Belongs to the TPS (TC 1.B.20) family.</text>
</comment>
<geneLocation type="plasmid" evidence="11 12">
    <name>pYZ3</name>
</geneLocation>
<dbReference type="InterPro" id="IPR051544">
    <property type="entry name" value="TPS_OM_transporter"/>
</dbReference>
<keyword evidence="12" id="KW-1185">Reference proteome</keyword>
<evidence type="ECO:0000259" key="10">
    <source>
        <dbReference type="PROSITE" id="PS51779"/>
    </source>
</evidence>
<dbReference type="GO" id="GO:0009279">
    <property type="term" value="C:cell outer membrane"/>
    <property type="evidence" value="ECO:0007669"/>
    <property type="project" value="UniProtKB-SubCell"/>
</dbReference>
<dbReference type="InterPro" id="IPR034746">
    <property type="entry name" value="POTRA"/>
</dbReference>
<dbReference type="Pfam" id="PF08479">
    <property type="entry name" value="POTRA_2"/>
    <property type="match status" value="1"/>
</dbReference>
<keyword evidence="3" id="KW-0813">Transport</keyword>
<feature type="transmembrane region" description="Helical" evidence="9">
    <location>
        <begin position="39"/>
        <end position="58"/>
    </location>
</feature>
<dbReference type="Pfam" id="PF03865">
    <property type="entry name" value="ShlB"/>
    <property type="match status" value="1"/>
</dbReference>
<dbReference type="PANTHER" id="PTHR34597:SF1">
    <property type="entry name" value="HEME_HEMOPEXIN TRANSPORTER PROTEIN HUXB"/>
    <property type="match status" value="1"/>
</dbReference>
<keyword evidence="5 9" id="KW-0812">Transmembrane</keyword>
<evidence type="ECO:0000256" key="2">
    <source>
        <dbReference type="ARBA" id="ARBA00009055"/>
    </source>
</evidence>
<sequence>MFFQEIRRDFRSTQSNWIQNDGRFGGCKGLLMKMPERTAATHALALIFSVAGVVLPMVPAMGQTLPNAGSLQRMLRDGVPDLAPQRPPAAPAVPEEAPDTGPRLLVKGFVIEGATLIPQAELQTLLRGRVGKEQSLRDLQDAARSIADAYRDRGYFARAFLPAQDVIDGIVRIRVVEGRFGRVIRQDESTRTDGAFVESVVAARLKPGEPYSLADLERGLLLANDLPGVNADGTLKAGAAPGTSDLELTVRDAPVATAQIGADNAGTRSTSRHRTNAGLSLNGLTGYGDQLAVKTIASTRLTYGQAGWSVPLGPDGWQAGLLMTALRYRLGGPYEDTDGHGIAITQGASVSFPLIRRSAETLRLRASYEHGRFDDDILGEPLHRKRMNKGSLALVGDRSDGWGGGGLSSYQFVLTSGVLDLSRLAADLALDAQSSRSDGRFTKLSFEVQRDQALTTDMFLRARIAGQWSGGNLDSSEQFALGGPGGVRAYPVNEASGDSGLLATLELHRPFTEGWASGLDLFGFVDAGVIRQHADRWDGWDAGSDVPNSYPLFGAGVGASYAVSGRLGIALTAAVPVGANQGAATSGYNQDGSRTGPWVWFSVTTMF</sequence>
<keyword evidence="9" id="KW-1133">Transmembrane helix</keyword>
<evidence type="ECO:0000256" key="3">
    <source>
        <dbReference type="ARBA" id="ARBA00022448"/>
    </source>
</evidence>
<keyword evidence="4" id="KW-1134">Transmembrane beta strand</keyword>
<evidence type="ECO:0000256" key="4">
    <source>
        <dbReference type="ARBA" id="ARBA00022452"/>
    </source>
</evidence>
<organism evidence="11 12">
    <name type="scientific">Azospirillum humicireducens</name>
    <dbReference type="NCBI Taxonomy" id="1226968"/>
    <lineage>
        <taxon>Bacteria</taxon>
        <taxon>Pseudomonadati</taxon>
        <taxon>Pseudomonadota</taxon>
        <taxon>Alphaproteobacteria</taxon>
        <taxon>Rhodospirillales</taxon>
        <taxon>Azospirillaceae</taxon>
        <taxon>Azospirillum</taxon>
    </lineage>
</organism>
<gene>
    <name evidence="11" type="ORF">A6A40_22355</name>
</gene>
<protein>
    <submittedName>
        <fullName evidence="11">ShlB/FhaC/HecB family hemolysin secretion/activation protein</fullName>
    </submittedName>
</protein>
<dbReference type="GO" id="GO:0098046">
    <property type="term" value="C:type V protein secretion system complex"/>
    <property type="evidence" value="ECO:0007669"/>
    <property type="project" value="TreeGrafter"/>
</dbReference>